<dbReference type="Pfam" id="PF07679">
    <property type="entry name" value="I-set"/>
    <property type="match status" value="3"/>
</dbReference>
<evidence type="ECO:0000256" key="17">
    <source>
        <dbReference type="ARBA" id="ARBA00023319"/>
    </source>
</evidence>
<feature type="non-terminal residue" evidence="25">
    <location>
        <position position="670"/>
    </location>
</feature>
<feature type="binding site" evidence="19 20">
    <location>
        <position position="535"/>
    </location>
    <ligand>
        <name>ATP</name>
        <dbReference type="ChEBI" id="CHEBI:30616"/>
    </ligand>
</feature>
<comment type="caution">
    <text evidence="25">The sequence shown here is derived from an EMBL/GenBank/DDBJ whole genome shotgun (WGS) entry which is preliminary data.</text>
</comment>
<keyword evidence="9" id="KW-0418">Kinase</keyword>
<dbReference type="SUPFAM" id="SSF56112">
    <property type="entry name" value="Protein kinase-like (PK-like)"/>
    <property type="match status" value="1"/>
</dbReference>
<evidence type="ECO:0000256" key="13">
    <source>
        <dbReference type="ARBA" id="ARBA00023137"/>
    </source>
</evidence>
<evidence type="ECO:0000256" key="9">
    <source>
        <dbReference type="ARBA" id="ARBA00022777"/>
    </source>
</evidence>
<dbReference type="InterPro" id="IPR036179">
    <property type="entry name" value="Ig-like_dom_sf"/>
</dbReference>
<dbReference type="InterPro" id="IPR003599">
    <property type="entry name" value="Ig_sub"/>
</dbReference>
<dbReference type="GO" id="GO:0030424">
    <property type="term" value="C:axon"/>
    <property type="evidence" value="ECO:0007669"/>
    <property type="project" value="TreeGrafter"/>
</dbReference>
<dbReference type="SUPFAM" id="SSF48726">
    <property type="entry name" value="Immunoglobulin"/>
    <property type="match status" value="3"/>
</dbReference>
<keyword evidence="16" id="KW-0325">Glycoprotein</keyword>
<dbReference type="FunFam" id="2.60.40.10:FF:000020">
    <property type="entry name" value="Fibroblast growth factor receptor"/>
    <property type="match status" value="1"/>
</dbReference>
<keyword evidence="3" id="KW-0597">Phosphoprotein</keyword>
<evidence type="ECO:0000256" key="7">
    <source>
        <dbReference type="ARBA" id="ARBA00022737"/>
    </source>
</evidence>
<evidence type="ECO:0000256" key="3">
    <source>
        <dbReference type="ARBA" id="ARBA00022553"/>
    </source>
</evidence>
<evidence type="ECO:0000256" key="10">
    <source>
        <dbReference type="ARBA" id="ARBA00022840"/>
    </source>
</evidence>
<dbReference type="Proteomes" id="UP000288716">
    <property type="component" value="Unassembled WGS sequence"/>
</dbReference>
<feature type="domain" description="Ig-like" evidence="24">
    <location>
        <begin position="166"/>
        <end position="257"/>
    </location>
</feature>
<dbReference type="OrthoDB" id="5984265at2759"/>
<accession>A0A443S8P0</accession>
<name>A0A443S8P0_9ACAR</name>
<dbReference type="PANTHER" id="PTHR45080:SF8">
    <property type="entry name" value="IG-LIKE DOMAIN-CONTAINING PROTEIN"/>
    <property type="match status" value="1"/>
</dbReference>
<reference evidence="25 26" key="1">
    <citation type="journal article" date="2018" name="Gigascience">
        <title>Genomes of trombidid mites reveal novel predicted allergens and laterally-transferred genes associated with secondary metabolism.</title>
        <authorList>
            <person name="Dong X."/>
            <person name="Chaisiri K."/>
            <person name="Xia D."/>
            <person name="Armstrong S.D."/>
            <person name="Fang Y."/>
            <person name="Donnelly M.J."/>
            <person name="Kadowaki T."/>
            <person name="McGarry J.W."/>
            <person name="Darby A.C."/>
            <person name="Makepeace B.L."/>
        </authorList>
    </citation>
    <scope>NUCLEOTIDE SEQUENCE [LARGE SCALE GENOMIC DNA]</scope>
    <source>
        <strain evidence="25">UoL-UT</strain>
    </source>
</reference>
<evidence type="ECO:0000259" key="23">
    <source>
        <dbReference type="PROSITE" id="PS50011"/>
    </source>
</evidence>
<dbReference type="EC" id="2.7.10.1" evidence="2"/>
<dbReference type="InterPro" id="IPR001245">
    <property type="entry name" value="Ser-Thr/Tyr_kinase_cat_dom"/>
</dbReference>
<evidence type="ECO:0000256" key="21">
    <source>
        <dbReference type="SAM" id="Phobius"/>
    </source>
</evidence>
<evidence type="ECO:0000259" key="24">
    <source>
        <dbReference type="PROSITE" id="PS50835"/>
    </source>
</evidence>
<dbReference type="VEuPathDB" id="VectorBase:LDEU008196"/>
<evidence type="ECO:0000256" key="22">
    <source>
        <dbReference type="SAM" id="SignalP"/>
    </source>
</evidence>
<dbReference type="PROSITE" id="PS50835">
    <property type="entry name" value="IG_LIKE"/>
    <property type="match status" value="3"/>
</dbReference>
<dbReference type="SMART" id="SM00408">
    <property type="entry name" value="IGc2"/>
    <property type="match status" value="3"/>
</dbReference>
<dbReference type="Gene3D" id="2.60.40.10">
    <property type="entry name" value="Immunoglobulins"/>
    <property type="match status" value="3"/>
</dbReference>
<dbReference type="AlphaFoldDB" id="A0A443S8P0"/>
<evidence type="ECO:0000256" key="5">
    <source>
        <dbReference type="ARBA" id="ARBA00022692"/>
    </source>
</evidence>
<evidence type="ECO:0000256" key="15">
    <source>
        <dbReference type="ARBA" id="ARBA00023170"/>
    </source>
</evidence>
<feature type="domain" description="Ig-like" evidence="24">
    <location>
        <begin position="284"/>
        <end position="382"/>
    </location>
</feature>
<keyword evidence="13" id="KW-0829">Tyrosine-protein kinase</keyword>
<evidence type="ECO:0000313" key="25">
    <source>
        <dbReference type="EMBL" id="RWS23844.1"/>
    </source>
</evidence>
<evidence type="ECO:0000256" key="18">
    <source>
        <dbReference type="ARBA" id="ARBA00056965"/>
    </source>
</evidence>
<keyword evidence="7" id="KW-0677">Repeat</keyword>
<dbReference type="GO" id="GO:0005524">
    <property type="term" value="F:ATP binding"/>
    <property type="evidence" value="ECO:0007669"/>
    <property type="project" value="UniProtKB-UniRule"/>
</dbReference>
<feature type="domain" description="Ig-like" evidence="24">
    <location>
        <begin position="45"/>
        <end position="130"/>
    </location>
</feature>
<comment type="function">
    <text evidence="18">Receptor for basic fibroblast growth factor.</text>
</comment>
<dbReference type="FunFam" id="2.60.40.10:FF:000016">
    <property type="entry name" value="Fibroblast growth factor receptor"/>
    <property type="match status" value="2"/>
</dbReference>
<gene>
    <name evidence="25" type="ORF">B4U80_09320</name>
</gene>
<dbReference type="InterPro" id="IPR003598">
    <property type="entry name" value="Ig_sub2"/>
</dbReference>
<dbReference type="Gene3D" id="3.30.200.20">
    <property type="entry name" value="Phosphorylase Kinase, domain 1"/>
    <property type="match status" value="1"/>
</dbReference>
<comment type="subcellular location">
    <subcellularLocation>
        <location evidence="1">Membrane</location>
        <topology evidence="1">Single-pass membrane protein</topology>
    </subcellularLocation>
</comment>
<dbReference type="PROSITE" id="PS50011">
    <property type="entry name" value="PROTEIN_KINASE_DOM"/>
    <property type="match status" value="1"/>
</dbReference>
<evidence type="ECO:0000256" key="16">
    <source>
        <dbReference type="ARBA" id="ARBA00023180"/>
    </source>
</evidence>
<organism evidence="25 26">
    <name type="scientific">Leptotrombidium deliense</name>
    <dbReference type="NCBI Taxonomy" id="299467"/>
    <lineage>
        <taxon>Eukaryota</taxon>
        <taxon>Metazoa</taxon>
        <taxon>Ecdysozoa</taxon>
        <taxon>Arthropoda</taxon>
        <taxon>Chelicerata</taxon>
        <taxon>Arachnida</taxon>
        <taxon>Acari</taxon>
        <taxon>Acariformes</taxon>
        <taxon>Trombidiformes</taxon>
        <taxon>Prostigmata</taxon>
        <taxon>Anystina</taxon>
        <taxon>Parasitengona</taxon>
        <taxon>Trombiculoidea</taxon>
        <taxon>Trombiculidae</taxon>
        <taxon>Leptotrombidium</taxon>
    </lineage>
</organism>
<evidence type="ECO:0000256" key="14">
    <source>
        <dbReference type="ARBA" id="ARBA00023157"/>
    </source>
</evidence>
<dbReference type="FunFam" id="3.30.200.20:FF:000593">
    <property type="entry name" value="Predicted protein"/>
    <property type="match status" value="1"/>
</dbReference>
<keyword evidence="8 19" id="KW-0547">Nucleotide-binding</keyword>
<dbReference type="InterPro" id="IPR011009">
    <property type="entry name" value="Kinase-like_dom_sf"/>
</dbReference>
<feature type="signal peptide" evidence="22">
    <location>
        <begin position="1"/>
        <end position="17"/>
    </location>
</feature>
<keyword evidence="4" id="KW-0808">Transferase</keyword>
<evidence type="ECO:0000256" key="19">
    <source>
        <dbReference type="PIRSR" id="PIRSR000615-2"/>
    </source>
</evidence>
<dbReference type="InterPro" id="IPR013783">
    <property type="entry name" value="Ig-like_fold"/>
</dbReference>
<dbReference type="InterPro" id="IPR007110">
    <property type="entry name" value="Ig-like_dom"/>
</dbReference>
<dbReference type="PROSITE" id="PS00107">
    <property type="entry name" value="PROTEIN_KINASE_ATP"/>
    <property type="match status" value="1"/>
</dbReference>
<dbReference type="GO" id="GO:0043025">
    <property type="term" value="C:neuronal cell body"/>
    <property type="evidence" value="ECO:0007669"/>
    <property type="project" value="TreeGrafter"/>
</dbReference>
<dbReference type="Pfam" id="PF07714">
    <property type="entry name" value="PK_Tyr_Ser-Thr"/>
    <property type="match status" value="1"/>
</dbReference>
<keyword evidence="12 21" id="KW-0472">Membrane</keyword>
<keyword evidence="10 19" id="KW-0067">ATP-binding</keyword>
<evidence type="ECO:0000313" key="26">
    <source>
        <dbReference type="Proteomes" id="UP000288716"/>
    </source>
</evidence>
<keyword evidence="6 22" id="KW-0732">Signal</keyword>
<dbReference type="STRING" id="299467.A0A443S8P0"/>
<dbReference type="GO" id="GO:0008046">
    <property type="term" value="F:axon guidance receptor activity"/>
    <property type="evidence" value="ECO:0007669"/>
    <property type="project" value="TreeGrafter"/>
</dbReference>
<keyword evidence="17" id="KW-0393">Immunoglobulin domain</keyword>
<evidence type="ECO:0000256" key="20">
    <source>
        <dbReference type="PROSITE-ProRule" id="PRU10141"/>
    </source>
</evidence>
<evidence type="ECO:0000256" key="2">
    <source>
        <dbReference type="ARBA" id="ARBA00011902"/>
    </source>
</evidence>
<dbReference type="PIRSF" id="PIRSF000615">
    <property type="entry name" value="TyrPK_CSF1-R"/>
    <property type="match status" value="1"/>
</dbReference>
<evidence type="ECO:0000256" key="6">
    <source>
        <dbReference type="ARBA" id="ARBA00022729"/>
    </source>
</evidence>
<dbReference type="GO" id="GO:0007156">
    <property type="term" value="P:homophilic cell adhesion via plasma membrane adhesion molecules"/>
    <property type="evidence" value="ECO:0007669"/>
    <property type="project" value="TreeGrafter"/>
</dbReference>
<proteinExistence type="predicted"/>
<evidence type="ECO:0000256" key="8">
    <source>
        <dbReference type="ARBA" id="ARBA00022741"/>
    </source>
</evidence>
<sequence>MISAFLFISILVCHTSAAWIANGKFDVSNTSVTPSRTTSAITPKPTLKQKINENLTATIGQKSVRFLCPVTANPVPHVSWQKDGHSITHSRLKRKKMDLMLYNITEQDAGSYTCVAQNEFGALNVTYYLSVVRDHNSQESNVDKSRISNTVEVNDDSNVKTVAEKPRFKSSEWTKTMVELSGKSVKFDCLFEGRPEPNITWIKDGDLFYRFNGEHYEMKAEGYLYLENISPSDEGNYTCIISNEFGSEMRTFSLEVESKIITKIAFVCYSFVFPHNSDFLAMKPIFNDGKLANVTVEIGGNATLECQFMSDVEAQFGWFRIFHENSSSQAKSVTVSIRRVVLPNRANAHILELINVTHEDEGWYACYAVNAYGKELKEVYVNVIETSEPTVFHLQPHNNRVLWIIAPAVCVVIVIFFLCLLAKERKKQITVINAQKSFIIKKKVLLLQHDPSDKADNFLAPIVKINCETVNCEMSVDELSQATTEYELPLDPKWEFPRNQLTLGKVLGAGAFGVVRQAEAVNLHGSDSTNIVAVKMCKDGHSDADIKDLISEMEVMKKIGTHINIINLLACCTQNGPLMVIVEYAANGNLRDFLRNQRPNYGYETAIGEVMRDSLSYKNLLSFAYQVRKVQKRVRKKIARGMEKTTDGRLPVKWMAPETLVVQKYTTKSD</sequence>
<evidence type="ECO:0000256" key="1">
    <source>
        <dbReference type="ARBA" id="ARBA00004167"/>
    </source>
</evidence>
<dbReference type="GO" id="GO:0050808">
    <property type="term" value="P:synapse organization"/>
    <property type="evidence" value="ECO:0007669"/>
    <property type="project" value="TreeGrafter"/>
</dbReference>
<protein>
    <recommendedName>
        <fullName evidence="2">receptor protein-tyrosine kinase</fullName>
        <ecNumber evidence="2">2.7.10.1</ecNumber>
    </recommendedName>
</protein>
<dbReference type="InterPro" id="IPR013098">
    <property type="entry name" value="Ig_I-set"/>
</dbReference>
<dbReference type="InterPro" id="IPR000719">
    <property type="entry name" value="Prot_kinase_dom"/>
</dbReference>
<dbReference type="SMART" id="SM00409">
    <property type="entry name" value="IG"/>
    <property type="match status" value="3"/>
</dbReference>
<feature type="binding site" evidence="19">
    <location>
        <begin position="508"/>
        <end position="515"/>
    </location>
    <ligand>
        <name>ATP</name>
        <dbReference type="ChEBI" id="CHEBI:30616"/>
    </ligand>
</feature>
<dbReference type="EMBL" id="NCKV01005789">
    <property type="protein sequence ID" value="RWS23844.1"/>
    <property type="molecule type" value="Genomic_DNA"/>
</dbReference>
<dbReference type="InterPro" id="IPR050958">
    <property type="entry name" value="Cell_Adh-Cytoskel_Orgn"/>
</dbReference>
<dbReference type="PANTHER" id="PTHR45080">
    <property type="entry name" value="CONTACTIN 5"/>
    <property type="match status" value="1"/>
</dbReference>
<evidence type="ECO:0000256" key="11">
    <source>
        <dbReference type="ARBA" id="ARBA00022989"/>
    </source>
</evidence>
<dbReference type="InterPro" id="IPR017441">
    <property type="entry name" value="Protein_kinase_ATP_BS"/>
</dbReference>
<keyword evidence="14" id="KW-1015">Disulfide bond</keyword>
<keyword evidence="26" id="KW-1185">Reference proteome</keyword>
<keyword evidence="11 21" id="KW-1133">Transmembrane helix</keyword>
<feature type="domain" description="Protein kinase" evidence="23">
    <location>
        <begin position="501"/>
        <end position="670"/>
    </location>
</feature>
<dbReference type="GO" id="GO:0004714">
    <property type="term" value="F:transmembrane receptor protein tyrosine kinase activity"/>
    <property type="evidence" value="ECO:0007669"/>
    <property type="project" value="UniProtKB-EC"/>
</dbReference>
<feature type="chain" id="PRO_5019000782" description="receptor protein-tyrosine kinase" evidence="22">
    <location>
        <begin position="18"/>
        <end position="670"/>
    </location>
</feature>
<keyword evidence="15 25" id="KW-0675">Receptor</keyword>
<evidence type="ECO:0000256" key="12">
    <source>
        <dbReference type="ARBA" id="ARBA00023136"/>
    </source>
</evidence>
<dbReference type="GO" id="GO:0005886">
    <property type="term" value="C:plasma membrane"/>
    <property type="evidence" value="ECO:0007669"/>
    <property type="project" value="TreeGrafter"/>
</dbReference>
<feature type="transmembrane region" description="Helical" evidence="21">
    <location>
        <begin position="401"/>
        <end position="422"/>
    </location>
</feature>
<keyword evidence="5 21" id="KW-0812">Transmembrane</keyword>
<evidence type="ECO:0000256" key="4">
    <source>
        <dbReference type="ARBA" id="ARBA00022679"/>
    </source>
</evidence>